<keyword evidence="2" id="KW-0472">Membrane</keyword>
<dbReference type="Proteomes" id="UP000189911">
    <property type="component" value="Chromosome H"/>
</dbReference>
<evidence type="ECO:0000313" key="5">
    <source>
        <dbReference type="Proteomes" id="UP000189911"/>
    </source>
</evidence>
<dbReference type="AlphaFoldDB" id="A0A1G4KNK4"/>
<evidence type="ECO:0000256" key="2">
    <source>
        <dbReference type="ARBA" id="ARBA00023136"/>
    </source>
</evidence>
<evidence type="ECO:0000313" key="4">
    <source>
        <dbReference type="EMBL" id="SCV06052.1"/>
    </source>
</evidence>
<keyword evidence="5" id="KW-1185">Reference proteome</keyword>
<reference evidence="5" key="1">
    <citation type="submission" date="2016-03" db="EMBL/GenBank/DDBJ databases">
        <authorList>
            <person name="Devillers Hugo."/>
        </authorList>
    </citation>
    <scope>NUCLEOTIDE SEQUENCE [LARGE SCALE GENOMIC DNA]</scope>
</reference>
<sequence length="480" mass="53015">MDHPEFSKGLEKENQLSLIERSSLKPLYISTISIDGDNKANPLSDAVYKSVLDPVLSQPLQTLDQSLKNFSEIKRKLIHTGLFRDVKVSLDKETSGLGLKNLPEEAIRDYSLESPISTVARIQLTPMQFNNMSVTSTTSDSLSAFGGRYSFINSLGRAEVLTLQSELKFTPFQGKVDEKTFEAKLMAPLQKNPSLKAVIDANFAKVDLRNKNFVEPENRTQQNQGSLHIGVQKHWFNSKIKSTPVLYNGLSIVARNLKDPNSSANLESPLTKNSIVSHFLFDNRKFFGLFPASGVKFSVNNEYVISQDLTKHTKTTGGREESFDKLALAVEAQRPFFKNKVVNSLDFACGGIFPTAESSGLVHHMDKFYLGGLASLKGFERNSVGQYGGNYFYKLRVASSFKLPNTPADSPLRLQFFLNGGDVSNGMSTKNLSYAASSGVSLLYKSSLANMDLTYALPITNRSQDIAKPGFSFGVSLSVY</sequence>
<evidence type="ECO:0000256" key="1">
    <source>
        <dbReference type="ARBA" id="ARBA00004370"/>
    </source>
</evidence>
<dbReference type="Gene3D" id="2.40.160.50">
    <property type="entry name" value="membrane protein fhac: a member of the omp85/tpsb transporter family"/>
    <property type="match status" value="1"/>
</dbReference>
<feature type="domain" description="Bacterial surface antigen (D15)" evidence="3">
    <location>
        <begin position="153"/>
        <end position="477"/>
    </location>
</feature>
<protein>
    <submittedName>
        <fullName evidence="4">LANO_0H21044g1_1</fullName>
    </submittedName>
</protein>
<dbReference type="OrthoDB" id="1724197at2759"/>
<name>A0A1G4KNK4_9SACH</name>
<accession>A0A1G4KNK4</accession>
<proteinExistence type="predicted"/>
<gene>
    <name evidence="4" type="ORF">LANO_0H21044G</name>
</gene>
<evidence type="ECO:0000259" key="3">
    <source>
        <dbReference type="Pfam" id="PF01103"/>
    </source>
</evidence>
<organism evidence="4 5">
    <name type="scientific">Lachancea nothofagi CBS 11611</name>
    <dbReference type="NCBI Taxonomy" id="1266666"/>
    <lineage>
        <taxon>Eukaryota</taxon>
        <taxon>Fungi</taxon>
        <taxon>Dikarya</taxon>
        <taxon>Ascomycota</taxon>
        <taxon>Saccharomycotina</taxon>
        <taxon>Saccharomycetes</taxon>
        <taxon>Saccharomycetales</taxon>
        <taxon>Saccharomycetaceae</taxon>
        <taxon>Lachancea</taxon>
    </lineage>
</organism>
<dbReference type="InterPro" id="IPR000184">
    <property type="entry name" value="Bac_surfAg_D15"/>
</dbReference>
<dbReference type="EMBL" id="LT598447">
    <property type="protein sequence ID" value="SCV06052.1"/>
    <property type="molecule type" value="Genomic_DNA"/>
</dbReference>
<dbReference type="GO" id="GO:0019867">
    <property type="term" value="C:outer membrane"/>
    <property type="evidence" value="ECO:0007669"/>
    <property type="project" value="InterPro"/>
</dbReference>
<comment type="subcellular location">
    <subcellularLocation>
        <location evidence="1">Membrane</location>
    </subcellularLocation>
</comment>
<dbReference type="Pfam" id="PF01103">
    <property type="entry name" value="Omp85"/>
    <property type="match status" value="1"/>
</dbReference>